<comment type="caution">
    <text evidence="2">The sequence shown here is derived from an EMBL/GenBank/DDBJ whole genome shotgun (WGS) entry which is preliminary data.</text>
</comment>
<dbReference type="EMBL" id="JAUHTR010000005">
    <property type="protein sequence ID" value="MDN4525159.1"/>
    <property type="molecule type" value="Genomic_DNA"/>
</dbReference>
<keyword evidence="1" id="KW-0812">Transmembrane</keyword>
<evidence type="ECO:0000313" key="2">
    <source>
        <dbReference type="EMBL" id="MDN4525159.1"/>
    </source>
</evidence>
<reference evidence="2" key="1">
    <citation type="submission" date="2023-07" db="EMBL/GenBank/DDBJ databases">
        <title>Fictibacillus sp. isolated from freshwater pond.</title>
        <authorList>
            <person name="Kirdat K."/>
            <person name="Bhat A."/>
            <person name="Mourya A."/>
            <person name="Yadav A."/>
        </authorList>
    </citation>
    <scope>NUCLEOTIDE SEQUENCE</scope>
    <source>
        <strain evidence="2">NE201</strain>
    </source>
</reference>
<evidence type="ECO:0000313" key="3">
    <source>
        <dbReference type="Proteomes" id="UP001172721"/>
    </source>
</evidence>
<organism evidence="2 3">
    <name type="scientific">Fictibacillus fluitans</name>
    <dbReference type="NCBI Taxonomy" id="3058422"/>
    <lineage>
        <taxon>Bacteria</taxon>
        <taxon>Bacillati</taxon>
        <taxon>Bacillota</taxon>
        <taxon>Bacilli</taxon>
        <taxon>Bacillales</taxon>
        <taxon>Fictibacillaceae</taxon>
        <taxon>Fictibacillus</taxon>
    </lineage>
</organism>
<accession>A0ABT8HWM3</accession>
<keyword evidence="3" id="KW-1185">Reference proteome</keyword>
<dbReference type="RefSeq" id="WP_301166198.1">
    <property type="nucleotide sequence ID" value="NZ_JAUHTR010000005.1"/>
</dbReference>
<sequence>MNKILLLIPALLLLVFSAAVLPILGEEADVRGVGMGALLMCTYLLIEQHDKEGGRARKRRKEQD</sequence>
<keyword evidence="1" id="KW-1133">Transmembrane helix</keyword>
<protein>
    <submittedName>
        <fullName evidence="2">Uncharacterized protein</fullName>
    </submittedName>
</protein>
<feature type="transmembrane region" description="Helical" evidence="1">
    <location>
        <begin position="28"/>
        <end position="46"/>
    </location>
</feature>
<keyword evidence="1" id="KW-0472">Membrane</keyword>
<dbReference type="Proteomes" id="UP001172721">
    <property type="component" value="Unassembled WGS sequence"/>
</dbReference>
<gene>
    <name evidence="2" type="ORF">QYB97_11755</name>
</gene>
<name>A0ABT8HWM3_9BACL</name>
<proteinExistence type="predicted"/>
<evidence type="ECO:0000256" key="1">
    <source>
        <dbReference type="SAM" id="Phobius"/>
    </source>
</evidence>